<protein>
    <submittedName>
        <fullName evidence="2">Uncharacterized protein</fullName>
    </submittedName>
</protein>
<reference evidence="2 3" key="1">
    <citation type="submission" date="2022-05" db="EMBL/GenBank/DDBJ databases">
        <authorList>
            <consortium name="Genoscope - CEA"/>
            <person name="William W."/>
        </authorList>
    </citation>
    <scope>NUCLEOTIDE SEQUENCE [LARGE SCALE GENOMIC DNA]</scope>
</reference>
<organism evidence="2 3">
    <name type="scientific">Porites lobata</name>
    <dbReference type="NCBI Taxonomy" id="104759"/>
    <lineage>
        <taxon>Eukaryota</taxon>
        <taxon>Metazoa</taxon>
        <taxon>Cnidaria</taxon>
        <taxon>Anthozoa</taxon>
        <taxon>Hexacorallia</taxon>
        <taxon>Scleractinia</taxon>
        <taxon>Fungiina</taxon>
        <taxon>Poritidae</taxon>
        <taxon>Porites</taxon>
    </lineage>
</organism>
<keyword evidence="3" id="KW-1185">Reference proteome</keyword>
<feature type="region of interest" description="Disordered" evidence="1">
    <location>
        <begin position="97"/>
        <end position="122"/>
    </location>
</feature>
<sequence length="122" mass="13867">MNRRVRAKRIYADMQRNARYSEVLPADQVLVQQERKNKLTTRFKPWPYTVVNKHGNSLIVQSPGGAQYSRNTSHVKKLLENGDTHVDTPSIPEVVVTGQSHKQDKLTPQQSVVIPEPNVVEP</sequence>
<name>A0ABN8RWT3_9CNID</name>
<evidence type="ECO:0000313" key="3">
    <source>
        <dbReference type="Proteomes" id="UP001159405"/>
    </source>
</evidence>
<gene>
    <name evidence="2" type="ORF">PLOB_00027982</name>
</gene>
<comment type="caution">
    <text evidence="2">The sequence shown here is derived from an EMBL/GenBank/DDBJ whole genome shotgun (WGS) entry which is preliminary data.</text>
</comment>
<evidence type="ECO:0000313" key="2">
    <source>
        <dbReference type="EMBL" id="CAH3183025.1"/>
    </source>
</evidence>
<dbReference type="Proteomes" id="UP001159405">
    <property type="component" value="Unassembled WGS sequence"/>
</dbReference>
<proteinExistence type="predicted"/>
<accession>A0ABN8RWT3</accession>
<dbReference type="EMBL" id="CALNXK010000340">
    <property type="protein sequence ID" value="CAH3183025.1"/>
    <property type="molecule type" value="Genomic_DNA"/>
</dbReference>
<evidence type="ECO:0000256" key="1">
    <source>
        <dbReference type="SAM" id="MobiDB-lite"/>
    </source>
</evidence>